<dbReference type="EMBL" id="CAJOBJ010378814">
    <property type="protein sequence ID" value="CAF5226620.1"/>
    <property type="molecule type" value="Genomic_DNA"/>
</dbReference>
<sequence length="54" mass="6236">MPIVHNPDERFYLQPLANDAVLVGGFLRESKPIFLNGVPENFNYSLLPDNWDDF</sequence>
<protein>
    <submittedName>
        <fullName evidence="1">Uncharacterized protein</fullName>
    </submittedName>
</protein>
<dbReference type="SUPFAM" id="SSF54373">
    <property type="entry name" value="FAD-linked reductases, C-terminal domain"/>
    <property type="match status" value="1"/>
</dbReference>
<dbReference type="Gene3D" id="3.30.9.10">
    <property type="entry name" value="D-Amino Acid Oxidase, subunit A, domain 2"/>
    <property type="match status" value="1"/>
</dbReference>
<accession>A0A8S3KA23</accession>
<evidence type="ECO:0000313" key="2">
    <source>
        <dbReference type="Proteomes" id="UP000681720"/>
    </source>
</evidence>
<dbReference type="AlphaFoldDB" id="A0A8S3KA23"/>
<evidence type="ECO:0000313" key="1">
    <source>
        <dbReference type="EMBL" id="CAF5226620.1"/>
    </source>
</evidence>
<comment type="caution">
    <text evidence="1">The sequence shown here is derived from an EMBL/GenBank/DDBJ whole genome shotgun (WGS) entry which is preliminary data.</text>
</comment>
<name>A0A8S3KA23_9BILA</name>
<gene>
    <name evidence="1" type="ORF">GIL414_LOCUS87215</name>
</gene>
<feature type="non-terminal residue" evidence="1">
    <location>
        <position position="54"/>
    </location>
</feature>
<proteinExistence type="predicted"/>
<reference evidence="1" key="1">
    <citation type="submission" date="2021-02" db="EMBL/GenBank/DDBJ databases">
        <authorList>
            <person name="Nowell W R."/>
        </authorList>
    </citation>
    <scope>NUCLEOTIDE SEQUENCE</scope>
</reference>
<dbReference type="Proteomes" id="UP000681720">
    <property type="component" value="Unassembled WGS sequence"/>
</dbReference>
<organism evidence="1 2">
    <name type="scientific">Rotaria magnacalcarata</name>
    <dbReference type="NCBI Taxonomy" id="392030"/>
    <lineage>
        <taxon>Eukaryota</taxon>
        <taxon>Metazoa</taxon>
        <taxon>Spiralia</taxon>
        <taxon>Gnathifera</taxon>
        <taxon>Rotifera</taxon>
        <taxon>Eurotatoria</taxon>
        <taxon>Bdelloidea</taxon>
        <taxon>Philodinida</taxon>
        <taxon>Philodinidae</taxon>
        <taxon>Rotaria</taxon>
    </lineage>
</organism>